<sequence>MPAGIGGFVALVPTQPMALQSLNDWFTVDSVSGGQIHTRYHHTTARPGLNGAFSWMWGTSAGTSRAIVDNGTTAVTATTELDAASRVVTRFGALVDGTDQVIDLTEDRGLHCPLPNAFCRILTWPDGSIGADGSHPPAR</sequence>
<name>A0ABV5M8X3_9ACTN</name>
<organism evidence="1 2">
    <name type="scientific">Dactylosporangium vinaceum</name>
    <dbReference type="NCBI Taxonomy" id="53362"/>
    <lineage>
        <taxon>Bacteria</taxon>
        <taxon>Bacillati</taxon>
        <taxon>Actinomycetota</taxon>
        <taxon>Actinomycetes</taxon>
        <taxon>Micromonosporales</taxon>
        <taxon>Micromonosporaceae</taxon>
        <taxon>Dactylosporangium</taxon>
    </lineage>
</organism>
<proteinExistence type="predicted"/>
<keyword evidence="2" id="KW-1185">Reference proteome</keyword>
<dbReference type="Proteomes" id="UP001589608">
    <property type="component" value="Unassembled WGS sequence"/>
</dbReference>
<dbReference type="RefSeq" id="WP_223103362.1">
    <property type="nucleotide sequence ID" value="NZ_CP061913.1"/>
</dbReference>
<comment type="caution">
    <text evidence="1">The sequence shown here is derived from an EMBL/GenBank/DDBJ whole genome shotgun (WGS) entry which is preliminary data.</text>
</comment>
<accession>A0ABV5M8X3</accession>
<reference evidence="1 2" key="1">
    <citation type="submission" date="2024-09" db="EMBL/GenBank/DDBJ databases">
        <authorList>
            <person name="Sun Q."/>
            <person name="Mori K."/>
        </authorList>
    </citation>
    <scope>NUCLEOTIDE SEQUENCE [LARGE SCALE GENOMIC DNA]</scope>
    <source>
        <strain evidence="1 2">JCM 3307</strain>
    </source>
</reference>
<gene>
    <name evidence="1" type="ORF">ACFFTR_19570</name>
</gene>
<evidence type="ECO:0000313" key="1">
    <source>
        <dbReference type="EMBL" id="MFB9445280.1"/>
    </source>
</evidence>
<protein>
    <submittedName>
        <fullName evidence="1">Uncharacterized protein</fullName>
    </submittedName>
</protein>
<dbReference type="EMBL" id="JBHMCA010000042">
    <property type="protein sequence ID" value="MFB9445280.1"/>
    <property type="molecule type" value="Genomic_DNA"/>
</dbReference>
<evidence type="ECO:0000313" key="2">
    <source>
        <dbReference type="Proteomes" id="UP001589608"/>
    </source>
</evidence>